<accession>A0A1I1W8W4</accession>
<dbReference type="EMBL" id="FOMS01000004">
    <property type="protein sequence ID" value="SFD91481.1"/>
    <property type="molecule type" value="Genomic_DNA"/>
</dbReference>
<dbReference type="PANTHER" id="PTHR23088">
    <property type="entry name" value="NITRILASE-RELATED"/>
    <property type="match status" value="1"/>
</dbReference>
<reference evidence="2 3" key="1">
    <citation type="submission" date="2016-10" db="EMBL/GenBank/DDBJ databases">
        <authorList>
            <person name="Varghese N."/>
            <person name="Submissions S."/>
        </authorList>
    </citation>
    <scope>NUCLEOTIDE SEQUENCE [LARGE SCALE GENOMIC DNA]</scope>
    <source>
        <strain evidence="3">YIM D21,KCTC 23444,ACCC 10710</strain>
    </source>
</reference>
<keyword evidence="2" id="KW-0378">Hydrolase</keyword>
<feature type="domain" description="CN hydrolase" evidence="1">
    <location>
        <begin position="2"/>
        <end position="261"/>
    </location>
</feature>
<evidence type="ECO:0000259" key="1">
    <source>
        <dbReference type="PROSITE" id="PS50263"/>
    </source>
</evidence>
<sequence>MVKVAAAAYPLDVLESWDAYAAKIGAWVAEAAEAGAELLVFPEYGSMELATLDGLEVAGDLEASLRAVSDRVPAADALHAELAARHGVHVLAASAPVLDPALGARPVNRARLFAPSGAVGVQDKQIMTRFEREDWGVVPGGPLRVFDTALGRIGVLICYDSEYPLLGRALADCDLLLVPSCTEALAGYWRVRIGAMARALEAQCVSVMSSTVGAAEWSEAVDTNCGTGGVFGPPDTGFPPTGVLAEGVLDAPGWTYAEVDLARIAAVRADGVVLNRAHWDEQVPRAGAPEIVSLR</sequence>
<organism evidence="2 3">
    <name type="scientific">Roseivivax sediminis</name>
    <dbReference type="NCBI Taxonomy" id="936889"/>
    <lineage>
        <taxon>Bacteria</taxon>
        <taxon>Pseudomonadati</taxon>
        <taxon>Pseudomonadota</taxon>
        <taxon>Alphaproteobacteria</taxon>
        <taxon>Rhodobacterales</taxon>
        <taxon>Roseobacteraceae</taxon>
        <taxon>Roseivivax</taxon>
    </lineage>
</organism>
<dbReference type="InterPro" id="IPR036526">
    <property type="entry name" value="C-N_Hydrolase_sf"/>
</dbReference>
<dbReference type="PANTHER" id="PTHR23088:SF50">
    <property type="entry name" value="HYDROLASE YHCX"/>
    <property type="match status" value="1"/>
</dbReference>
<dbReference type="SUPFAM" id="SSF56317">
    <property type="entry name" value="Carbon-nitrogen hydrolase"/>
    <property type="match status" value="1"/>
</dbReference>
<dbReference type="InterPro" id="IPR003010">
    <property type="entry name" value="C-N_Hydrolase"/>
</dbReference>
<evidence type="ECO:0000313" key="3">
    <source>
        <dbReference type="Proteomes" id="UP000325289"/>
    </source>
</evidence>
<keyword evidence="3" id="KW-1185">Reference proteome</keyword>
<dbReference type="CDD" id="cd07574">
    <property type="entry name" value="nitrilase_Rim1_like"/>
    <property type="match status" value="1"/>
</dbReference>
<dbReference type="Proteomes" id="UP000325289">
    <property type="component" value="Unassembled WGS sequence"/>
</dbReference>
<evidence type="ECO:0000313" key="2">
    <source>
        <dbReference type="EMBL" id="SFD91481.1"/>
    </source>
</evidence>
<dbReference type="Gene3D" id="3.60.110.10">
    <property type="entry name" value="Carbon-nitrogen hydrolase"/>
    <property type="match status" value="1"/>
</dbReference>
<dbReference type="Pfam" id="PF00795">
    <property type="entry name" value="CN_hydrolase"/>
    <property type="match status" value="1"/>
</dbReference>
<proteinExistence type="predicted"/>
<dbReference type="AlphaFoldDB" id="A0A1I1W8W4"/>
<protein>
    <submittedName>
        <fullName evidence="2">Predicted amidohydrolase</fullName>
    </submittedName>
</protein>
<gene>
    <name evidence="2" type="ORF">SAMN04515678_104187</name>
</gene>
<dbReference type="PROSITE" id="PS50263">
    <property type="entry name" value="CN_HYDROLASE"/>
    <property type="match status" value="1"/>
</dbReference>
<dbReference type="GO" id="GO:0016787">
    <property type="term" value="F:hydrolase activity"/>
    <property type="evidence" value="ECO:0007669"/>
    <property type="project" value="UniProtKB-KW"/>
</dbReference>
<name>A0A1I1W8W4_9RHOB</name>